<keyword evidence="3" id="KW-1185">Reference proteome</keyword>
<reference evidence="2 3" key="1">
    <citation type="submission" date="2023-10" db="EMBL/GenBank/DDBJ databases">
        <title>Chromosome-scale genome assembly provides insights into flower coloration mechanisms of Canna indica.</title>
        <authorList>
            <person name="Li C."/>
        </authorList>
    </citation>
    <scope>NUCLEOTIDE SEQUENCE [LARGE SCALE GENOMIC DNA]</scope>
    <source>
        <tissue evidence="2">Flower</tissue>
    </source>
</reference>
<feature type="region of interest" description="Disordered" evidence="1">
    <location>
        <begin position="79"/>
        <end position="100"/>
    </location>
</feature>
<evidence type="ECO:0000313" key="3">
    <source>
        <dbReference type="Proteomes" id="UP001327560"/>
    </source>
</evidence>
<sequence length="100" mass="9982">MPSIKNGIAPATRLSDAALAISAAQPGICTRLSDAALAISAAVTCSSSPHLSWASPSQCMGNSTSRSKDFFGCGNGVARPVGGSSKASKIEGGRVTKKDS</sequence>
<accession>A0AAQ3QLJ8</accession>
<proteinExistence type="predicted"/>
<protein>
    <submittedName>
        <fullName evidence="2">Basic leucine zipper 19</fullName>
    </submittedName>
</protein>
<evidence type="ECO:0000256" key="1">
    <source>
        <dbReference type="SAM" id="MobiDB-lite"/>
    </source>
</evidence>
<name>A0AAQ3QLJ8_9LILI</name>
<dbReference type="EMBL" id="CP136896">
    <property type="protein sequence ID" value="WOL13576.1"/>
    <property type="molecule type" value="Genomic_DNA"/>
</dbReference>
<dbReference type="AlphaFoldDB" id="A0AAQ3QLJ8"/>
<gene>
    <name evidence="2" type="ORF">Cni_G22346</name>
</gene>
<evidence type="ECO:0000313" key="2">
    <source>
        <dbReference type="EMBL" id="WOL13576.1"/>
    </source>
</evidence>
<feature type="compositionally biased region" description="Basic and acidic residues" evidence="1">
    <location>
        <begin position="88"/>
        <end position="100"/>
    </location>
</feature>
<dbReference type="Proteomes" id="UP001327560">
    <property type="component" value="Chromosome 7"/>
</dbReference>
<organism evidence="2 3">
    <name type="scientific">Canna indica</name>
    <name type="common">Indian-shot</name>
    <dbReference type="NCBI Taxonomy" id="4628"/>
    <lineage>
        <taxon>Eukaryota</taxon>
        <taxon>Viridiplantae</taxon>
        <taxon>Streptophyta</taxon>
        <taxon>Embryophyta</taxon>
        <taxon>Tracheophyta</taxon>
        <taxon>Spermatophyta</taxon>
        <taxon>Magnoliopsida</taxon>
        <taxon>Liliopsida</taxon>
        <taxon>Zingiberales</taxon>
        <taxon>Cannaceae</taxon>
        <taxon>Canna</taxon>
    </lineage>
</organism>